<dbReference type="EMBL" id="KU160664">
    <property type="protein sequence ID" value="ALY10173.1"/>
    <property type="molecule type" value="Genomic_DNA"/>
</dbReference>
<dbReference type="RefSeq" id="YP_010082614.1">
    <property type="nucleotide sequence ID" value="NC_055033.1"/>
</dbReference>
<dbReference type="GeneID" id="65071619"/>
<feature type="domain" description="ParB-like N-terminal" evidence="1">
    <location>
        <begin position="15"/>
        <end position="103"/>
    </location>
</feature>
<evidence type="ECO:0000259" key="1">
    <source>
        <dbReference type="SMART" id="SM00470"/>
    </source>
</evidence>
<name>A0A0U4B623_9CAUD</name>
<evidence type="ECO:0000313" key="2">
    <source>
        <dbReference type="EMBL" id="ALY10173.1"/>
    </source>
</evidence>
<protein>
    <submittedName>
        <fullName evidence="2">ParB-like nuclease domain protein</fullName>
    </submittedName>
</protein>
<dbReference type="KEGG" id="vg:65071619"/>
<dbReference type="InterPro" id="IPR003115">
    <property type="entry name" value="ParB_N"/>
</dbReference>
<dbReference type="SMART" id="SM00470">
    <property type="entry name" value="ParB"/>
    <property type="match status" value="1"/>
</dbReference>
<dbReference type="SUPFAM" id="SSF110849">
    <property type="entry name" value="ParB/Sulfiredoxin"/>
    <property type="match status" value="1"/>
</dbReference>
<dbReference type="Pfam" id="PF02195">
    <property type="entry name" value="ParB_N"/>
    <property type="match status" value="1"/>
</dbReference>
<evidence type="ECO:0000313" key="3">
    <source>
        <dbReference type="Proteomes" id="UP000223391"/>
    </source>
</evidence>
<reference evidence="3" key="1">
    <citation type="submission" date="2015-11" db="EMBL/GenBank/DDBJ databases">
        <authorList>
            <person name="Greene A."/>
            <person name="Schneider V.M."/>
            <person name="Bradley K.W."/>
            <person name="Asai D.J."/>
            <person name="Bowman C.A."/>
            <person name="Russell D.A."/>
            <person name="Pope W.H."/>
            <person name="Jacobs-Sera D."/>
            <person name="Hendrix R.W."/>
            <person name="Hatfull G.F."/>
        </authorList>
    </citation>
    <scope>NUCLEOTIDE SEQUENCE [LARGE SCALE GENOMIC DNA]</scope>
</reference>
<dbReference type="InterPro" id="IPR036086">
    <property type="entry name" value="ParB/Sulfiredoxin_sf"/>
</dbReference>
<keyword evidence="3" id="KW-1185">Reference proteome</keyword>
<dbReference type="Gene3D" id="3.90.1530.10">
    <property type="entry name" value="Conserved hypothetical protein from pyrococcus furiosus pfu- 392566-001, ParB domain"/>
    <property type="match status" value="1"/>
</dbReference>
<sequence length="207" mass="22712">MVYDNRMSDAILRSSRVPLAALNQYHKNARHGDVNAIADSLKNLGQFKPIVVNVGTHTGRPEEILAGNHTYAAAKSLNWDEIDVAYVDVDDETAAKIVLADNRTSDLSSYDNDALADLLGTLGDYSGTGFTEADYTRLLPKPAATEDEWGEMKLPNFVVSYQLVFDDEAQQKQWNAYLRWLKSNVPGASIGERLIAHLATQGLGAAE</sequence>
<accession>A0A0U4B623</accession>
<dbReference type="Proteomes" id="UP000223391">
    <property type="component" value="Segment"/>
</dbReference>
<proteinExistence type="predicted"/>
<gene>
    <name evidence="2" type="primary">5</name>
    <name evidence="2" type="ORF">SALGADO_5</name>
</gene>
<organism evidence="2 3">
    <name type="scientific">Arthrobacter phage Salgado</name>
    <dbReference type="NCBI Taxonomy" id="1772314"/>
    <lineage>
        <taxon>Viruses</taxon>
        <taxon>Duplodnaviria</taxon>
        <taxon>Heunggongvirae</taxon>
        <taxon>Uroviricota</taxon>
        <taxon>Caudoviricetes</taxon>
        <taxon>Laroyevirus</taxon>
        <taxon>Laroyevirus salgado</taxon>
    </lineage>
</organism>